<feature type="signal peptide" evidence="1">
    <location>
        <begin position="1"/>
        <end position="27"/>
    </location>
</feature>
<comment type="caution">
    <text evidence="2">The sequence shown here is derived from an EMBL/GenBank/DDBJ whole genome shotgun (WGS) entry which is preliminary data.</text>
</comment>
<organism evidence="2 3">
    <name type="scientific">Coniophora puteana (strain RWD-64-598)</name>
    <name type="common">Brown rot fungus</name>
    <dbReference type="NCBI Taxonomy" id="741705"/>
    <lineage>
        <taxon>Eukaryota</taxon>
        <taxon>Fungi</taxon>
        <taxon>Dikarya</taxon>
        <taxon>Basidiomycota</taxon>
        <taxon>Agaricomycotina</taxon>
        <taxon>Agaricomycetes</taxon>
        <taxon>Agaricomycetidae</taxon>
        <taxon>Boletales</taxon>
        <taxon>Coniophorineae</taxon>
        <taxon>Coniophoraceae</taxon>
        <taxon>Coniophora</taxon>
    </lineage>
</organism>
<name>A0A5M3M9Q9_CONPW</name>
<accession>A0A5M3M9Q9</accession>
<evidence type="ECO:0000313" key="2">
    <source>
        <dbReference type="EMBL" id="EIW75676.1"/>
    </source>
</evidence>
<keyword evidence="1" id="KW-0732">Signal</keyword>
<feature type="chain" id="PRO_5024347599" evidence="1">
    <location>
        <begin position="28"/>
        <end position="198"/>
    </location>
</feature>
<gene>
    <name evidence="2" type="ORF">CONPUDRAFT_159114</name>
</gene>
<dbReference type="KEGG" id="cput:CONPUDRAFT_159114"/>
<evidence type="ECO:0000256" key="1">
    <source>
        <dbReference type="SAM" id="SignalP"/>
    </source>
</evidence>
<reference evidence="3" key="1">
    <citation type="journal article" date="2012" name="Science">
        <title>The Paleozoic origin of enzymatic lignin decomposition reconstructed from 31 fungal genomes.</title>
        <authorList>
            <person name="Floudas D."/>
            <person name="Binder M."/>
            <person name="Riley R."/>
            <person name="Barry K."/>
            <person name="Blanchette R.A."/>
            <person name="Henrissat B."/>
            <person name="Martinez A.T."/>
            <person name="Otillar R."/>
            <person name="Spatafora J.W."/>
            <person name="Yadav J.S."/>
            <person name="Aerts A."/>
            <person name="Benoit I."/>
            <person name="Boyd A."/>
            <person name="Carlson A."/>
            <person name="Copeland A."/>
            <person name="Coutinho P.M."/>
            <person name="de Vries R.P."/>
            <person name="Ferreira P."/>
            <person name="Findley K."/>
            <person name="Foster B."/>
            <person name="Gaskell J."/>
            <person name="Glotzer D."/>
            <person name="Gorecki P."/>
            <person name="Heitman J."/>
            <person name="Hesse C."/>
            <person name="Hori C."/>
            <person name="Igarashi K."/>
            <person name="Jurgens J.A."/>
            <person name="Kallen N."/>
            <person name="Kersten P."/>
            <person name="Kohler A."/>
            <person name="Kuees U."/>
            <person name="Kumar T.K.A."/>
            <person name="Kuo A."/>
            <person name="LaButti K."/>
            <person name="Larrondo L.F."/>
            <person name="Lindquist E."/>
            <person name="Ling A."/>
            <person name="Lombard V."/>
            <person name="Lucas S."/>
            <person name="Lundell T."/>
            <person name="Martin R."/>
            <person name="McLaughlin D.J."/>
            <person name="Morgenstern I."/>
            <person name="Morin E."/>
            <person name="Murat C."/>
            <person name="Nagy L.G."/>
            <person name="Nolan M."/>
            <person name="Ohm R.A."/>
            <person name="Patyshakuliyeva A."/>
            <person name="Rokas A."/>
            <person name="Ruiz-Duenas F.J."/>
            <person name="Sabat G."/>
            <person name="Salamov A."/>
            <person name="Samejima M."/>
            <person name="Schmutz J."/>
            <person name="Slot J.C."/>
            <person name="St John F."/>
            <person name="Stenlid J."/>
            <person name="Sun H."/>
            <person name="Sun S."/>
            <person name="Syed K."/>
            <person name="Tsang A."/>
            <person name="Wiebenga A."/>
            <person name="Young D."/>
            <person name="Pisabarro A."/>
            <person name="Eastwood D.C."/>
            <person name="Martin F."/>
            <person name="Cullen D."/>
            <person name="Grigoriev I.V."/>
            <person name="Hibbett D.S."/>
        </authorList>
    </citation>
    <scope>NUCLEOTIDE SEQUENCE [LARGE SCALE GENOMIC DNA]</scope>
    <source>
        <strain evidence="3">RWD-64-598 SS2</strain>
    </source>
</reference>
<dbReference type="OrthoDB" id="3265564at2759"/>
<keyword evidence="3" id="KW-1185">Reference proteome</keyword>
<evidence type="ECO:0000313" key="3">
    <source>
        <dbReference type="Proteomes" id="UP000053558"/>
    </source>
</evidence>
<proteinExistence type="predicted"/>
<dbReference type="AlphaFoldDB" id="A0A5M3M9Q9"/>
<dbReference type="GeneID" id="19204039"/>
<dbReference type="Proteomes" id="UP000053558">
    <property type="component" value="Unassembled WGS sequence"/>
</dbReference>
<sequence>MRFFSTVSVVLTAALAAISVAAPVAEAETKVVARQSTTSIASLWTTAFNQVNPLAESLISLDSSNATETTVQPILQQIQTPLNTLLSGVTDLQSSGAPTSQLLMSADGSSQLSVSDLASLMAGDMTTLFNGLGAAYGFGLGGALGALLYAVGILLYHVLVIVLALVAGLLAALTPLLFGIAGILGELGLGLLTGLLGL</sequence>
<dbReference type="RefSeq" id="XP_007774365.1">
    <property type="nucleotide sequence ID" value="XM_007776175.1"/>
</dbReference>
<protein>
    <submittedName>
        <fullName evidence="2">Uncharacterized protein</fullName>
    </submittedName>
</protein>
<dbReference type="OMA" id="GDMTTLF"/>
<dbReference type="EMBL" id="JH711588">
    <property type="protein sequence ID" value="EIW75676.1"/>
    <property type="molecule type" value="Genomic_DNA"/>
</dbReference>